<protein>
    <submittedName>
        <fullName evidence="2">Uncharacterized protein</fullName>
    </submittedName>
</protein>
<evidence type="ECO:0000313" key="2">
    <source>
        <dbReference type="EMBL" id="CAB0005257.1"/>
    </source>
</evidence>
<sequence>MVSFGFGRIDFKYVFFRWTHYPTCPTSSTTQISDVQDEGTSMNISTGLESSHSPQSD</sequence>
<feature type="non-terminal residue" evidence="2">
    <location>
        <position position="57"/>
    </location>
</feature>
<dbReference type="AlphaFoldDB" id="A0A6H5GMN3"/>
<reference evidence="2 3" key="1">
    <citation type="submission" date="2020-02" db="EMBL/GenBank/DDBJ databases">
        <authorList>
            <person name="Ferguson B K."/>
        </authorList>
    </citation>
    <scope>NUCLEOTIDE SEQUENCE [LARGE SCALE GENOMIC DNA]</scope>
</reference>
<organism evidence="2 3">
    <name type="scientific">Nesidiocoris tenuis</name>
    <dbReference type="NCBI Taxonomy" id="355587"/>
    <lineage>
        <taxon>Eukaryota</taxon>
        <taxon>Metazoa</taxon>
        <taxon>Ecdysozoa</taxon>
        <taxon>Arthropoda</taxon>
        <taxon>Hexapoda</taxon>
        <taxon>Insecta</taxon>
        <taxon>Pterygota</taxon>
        <taxon>Neoptera</taxon>
        <taxon>Paraneoptera</taxon>
        <taxon>Hemiptera</taxon>
        <taxon>Heteroptera</taxon>
        <taxon>Panheteroptera</taxon>
        <taxon>Cimicomorpha</taxon>
        <taxon>Miridae</taxon>
        <taxon>Dicyphina</taxon>
        <taxon>Nesidiocoris</taxon>
    </lineage>
</organism>
<evidence type="ECO:0000313" key="3">
    <source>
        <dbReference type="Proteomes" id="UP000479000"/>
    </source>
</evidence>
<keyword evidence="3" id="KW-1185">Reference proteome</keyword>
<dbReference type="Proteomes" id="UP000479000">
    <property type="component" value="Unassembled WGS sequence"/>
</dbReference>
<gene>
    <name evidence="2" type="ORF">NTEN_LOCUS10734</name>
</gene>
<dbReference type="EMBL" id="CADCXU010016091">
    <property type="protein sequence ID" value="CAB0005257.1"/>
    <property type="molecule type" value="Genomic_DNA"/>
</dbReference>
<feature type="region of interest" description="Disordered" evidence="1">
    <location>
        <begin position="27"/>
        <end position="57"/>
    </location>
</feature>
<evidence type="ECO:0000256" key="1">
    <source>
        <dbReference type="SAM" id="MobiDB-lite"/>
    </source>
</evidence>
<proteinExistence type="predicted"/>
<accession>A0A6H5GMN3</accession>
<name>A0A6H5GMN3_9HEMI</name>